<sequence>MFKKNIKIRYNSRPFRIVHYCKHYTLEDNLEIIAFDKEYSDPKLRWVLRRKYNYTKRFLKALGERIGNKSNLIIVIFGTPNSGKSEGGQTIAFFIRYCFWKYRKINYIKLFVAFSTADFQTILTEMEIGDIGIRDESSKLSGAGSVNVQKYLDNITKVIRKNQNSFIFIDPTLIEPDVVSYYLESAGKRSVHKCIKCKRKYINLKKEMSKICPYCKADLEPIYSKCKVRFILFDKKHKILGHIYLPLHMSNHFRKIYDKKKDENIESIMANAGMVTPEIDGRRLERDTKLLLRLCEIGGVRKKGEIYGLIPLYNTKQKKDKDKIKGDTNYMRVLLSNVFREIRMGIEHIRLEKNTDMFMNIKFKEGETFSKFCFDNIEDEGIAIVAQGLARGDSLRGIEHNFPKLGYYYIQRTSKLLRNVNTELNLGFMFERWYALSMGVPKYRLKELLGGSSDKPDLIWNDKIYSLKFRLNLKAASLKFQQSTDLGPEYRYAKKHNKKYDLVFMNPAWGLKIQIVEDIDPVDDQEEVIVWKKVLKPVKKLIF</sequence>
<gene>
    <name evidence="1" type="ORF">LCGC14_2134310</name>
</gene>
<proteinExistence type="predicted"/>
<dbReference type="EMBL" id="LAZR01026837">
    <property type="protein sequence ID" value="KKL67505.1"/>
    <property type="molecule type" value="Genomic_DNA"/>
</dbReference>
<dbReference type="AlphaFoldDB" id="A0A0F9GDH1"/>
<reference evidence="1" key="1">
    <citation type="journal article" date="2015" name="Nature">
        <title>Complex archaea that bridge the gap between prokaryotes and eukaryotes.</title>
        <authorList>
            <person name="Spang A."/>
            <person name="Saw J.H."/>
            <person name="Jorgensen S.L."/>
            <person name="Zaremba-Niedzwiedzka K."/>
            <person name="Martijn J."/>
            <person name="Lind A.E."/>
            <person name="van Eijk R."/>
            <person name="Schleper C."/>
            <person name="Guy L."/>
            <person name="Ettema T.J."/>
        </authorList>
    </citation>
    <scope>NUCLEOTIDE SEQUENCE</scope>
</reference>
<accession>A0A0F9GDH1</accession>
<protein>
    <submittedName>
        <fullName evidence="1">Uncharacterized protein</fullName>
    </submittedName>
</protein>
<evidence type="ECO:0000313" key="1">
    <source>
        <dbReference type="EMBL" id="KKL67505.1"/>
    </source>
</evidence>
<name>A0A0F9GDH1_9ZZZZ</name>
<comment type="caution">
    <text evidence="1">The sequence shown here is derived from an EMBL/GenBank/DDBJ whole genome shotgun (WGS) entry which is preliminary data.</text>
</comment>
<organism evidence="1">
    <name type="scientific">marine sediment metagenome</name>
    <dbReference type="NCBI Taxonomy" id="412755"/>
    <lineage>
        <taxon>unclassified sequences</taxon>
        <taxon>metagenomes</taxon>
        <taxon>ecological metagenomes</taxon>
    </lineage>
</organism>